<accession>A0A8S5LUK0</accession>
<organism evidence="1">
    <name type="scientific">Podoviridae sp. ctrub15</name>
    <dbReference type="NCBI Taxonomy" id="2826581"/>
    <lineage>
        <taxon>Viruses</taxon>
        <taxon>Duplodnaviria</taxon>
        <taxon>Heunggongvirae</taxon>
        <taxon>Uroviricota</taxon>
        <taxon>Caudoviricetes</taxon>
    </lineage>
</organism>
<dbReference type="EMBL" id="BK014743">
    <property type="protein sequence ID" value="DAD73718.1"/>
    <property type="molecule type" value="Genomic_DNA"/>
</dbReference>
<sequence length="76" mass="8688">MTKLYLTTLSNQDKEAFIAGWESAGGYVGDMDSPTPWCCPWFYADSIDVEGETLEEMGADYWEQCREEINSLHPEE</sequence>
<evidence type="ECO:0000313" key="1">
    <source>
        <dbReference type="EMBL" id="DAD73718.1"/>
    </source>
</evidence>
<protein>
    <submittedName>
        <fullName evidence="1">Uncharacterized protein</fullName>
    </submittedName>
</protein>
<proteinExistence type="predicted"/>
<reference evidence="1" key="1">
    <citation type="journal article" date="2021" name="Proc. Natl. Acad. Sci. U.S.A.">
        <title>A Catalog of Tens of Thousands of Viruses from Human Metagenomes Reveals Hidden Associations with Chronic Diseases.</title>
        <authorList>
            <person name="Tisza M.J."/>
            <person name="Buck C.B."/>
        </authorList>
    </citation>
    <scope>NUCLEOTIDE SEQUENCE</scope>
    <source>
        <strain evidence="1">Ctrub15</strain>
    </source>
</reference>
<name>A0A8S5LUK0_9CAUD</name>